<protein>
    <recommendedName>
        <fullName evidence="3">DUF2249 domain-containing protein</fullName>
    </recommendedName>
</protein>
<reference evidence="2" key="1">
    <citation type="submission" date="2021-02" db="EMBL/GenBank/DDBJ databases">
        <title>Sulfurospirillum tamanensis sp. nov.</title>
        <authorList>
            <person name="Merkel A.Y."/>
        </authorList>
    </citation>
    <scope>NUCLEOTIDE SEQUENCE [LARGE SCALE GENOMIC DNA]</scope>
    <source>
        <strain evidence="2">T05b</strain>
    </source>
</reference>
<dbReference type="EMBL" id="JAFHKK010000010">
    <property type="protein sequence ID" value="MBN2964337.1"/>
    <property type="molecule type" value="Genomic_DNA"/>
</dbReference>
<evidence type="ECO:0000313" key="1">
    <source>
        <dbReference type="EMBL" id="MBN2964337.1"/>
    </source>
</evidence>
<evidence type="ECO:0000313" key="2">
    <source>
        <dbReference type="Proteomes" id="UP000703590"/>
    </source>
</evidence>
<comment type="caution">
    <text evidence="1">The sequence shown here is derived from an EMBL/GenBank/DDBJ whole genome shotgun (WGS) entry which is preliminary data.</text>
</comment>
<gene>
    <name evidence="1" type="ORF">JWV37_06065</name>
</gene>
<name>A0ABS2WRW2_9BACT</name>
<organism evidence="1 2">
    <name type="scientific">Sulfurospirillum tamanense</name>
    <dbReference type="NCBI Taxonomy" id="2813362"/>
    <lineage>
        <taxon>Bacteria</taxon>
        <taxon>Pseudomonadati</taxon>
        <taxon>Campylobacterota</taxon>
        <taxon>Epsilonproteobacteria</taxon>
        <taxon>Campylobacterales</taxon>
        <taxon>Sulfurospirillaceae</taxon>
        <taxon>Sulfurospirillum</taxon>
    </lineage>
</organism>
<sequence length="116" mass="12765">MKTLWPSDAIAFQEEGATVPFVKYTKEGIHFIGFDSRACVPPEPMVNAMLALVHIKTPQTKVVMINHRSPVGLLAKIGECYSIDQEELENGAVRLTFSYKEGATQHADLSSFHCAG</sequence>
<evidence type="ECO:0008006" key="3">
    <source>
        <dbReference type="Google" id="ProtNLM"/>
    </source>
</evidence>
<accession>A0ABS2WRW2</accession>
<reference evidence="1 2" key="3">
    <citation type="submission" date="2021-02" db="EMBL/GenBank/DDBJ databases">
        <authorList>
            <person name="Merkel A.Y."/>
        </authorList>
    </citation>
    <scope>NUCLEOTIDE SEQUENCE [LARGE SCALE GENOMIC DNA]</scope>
    <source>
        <strain evidence="1 2">T05b</strain>
    </source>
</reference>
<keyword evidence="2" id="KW-1185">Reference proteome</keyword>
<dbReference type="Proteomes" id="UP000703590">
    <property type="component" value="Unassembled WGS sequence"/>
</dbReference>
<proteinExistence type="predicted"/>
<dbReference type="RefSeq" id="WP_205458884.1">
    <property type="nucleotide sequence ID" value="NZ_JAFHKK010000010.1"/>
</dbReference>
<reference evidence="1 2" key="2">
    <citation type="submission" date="2021-02" db="EMBL/GenBank/DDBJ databases">
        <title>Sulfurospirillum tamanensis sp. nov.</title>
        <authorList>
            <person name="Frolova A."/>
            <person name="Merkel A."/>
            <person name="Slobodkin A."/>
        </authorList>
    </citation>
    <scope>NUCLEOTIDE SEQUENCE [LARGE SCALE GENOMIC DNA]</scope>
    <source>
        <strain evidence="1 2">T05b</strain>
    </source>
</reference>